<dbReference type="InterPro" id="IPR045340">
    <property type="entry name" value="DUF6533"/>
</dbReference>
<keyword evidence="1" id="KW-1133">Transmembrane helix</keyword>
<feature type="transmembrane region" description="Helical" evidence="1">
    <location>
        <begin position="55"/>
        <end position="76"/>
    </location>
</feature>
<reference evidence="3 4" key="1">
    <citation type="journal article" date="2012" name="Appl. Environ. Microbiol.">
        <title>Short-read sequencing for genomic analysis of the brown rot fungus Fibroporia radiculosa.</title>
        <authorList>
            <person name="Tang J.D."/>
            <person name="Perkins A.D."/>
            <person name="Sonstegard T.S."/>
            <person name="Schroeder S.G."/>
            <person name="Burgess S.C."/>
            <person name="Diehl S.V."/>
        </authorList>
    </citation>
    <scope>NUCLEOTIDE SEQUENCE [LARGE SCALE GENOMIC DNA]</scope>
    <source>
        <strain evidence="3 4">TFFH 294</strain>
    </source>
</reference>
<dbReference type="OrthoDB" id="2742807at2759"/>
<feature type="transmembrane region" description="Helical" evidence="1">
    <location>
        <begin position="96"/>
        <end position="113"/>
    </location>
</feature>
<dbReference type="RefSeq" id="XP_012177659.1">
    <property type="nucleotide sequence ID" value="XM_012322269.1"/>
</dbReference>
<dbReference type="EMBL" id="HE796879">
    <property type="protein sequence ID" value="CCL98376.1"/>
    <property type="molecule type" value="Genomic_DNA"/>
</dbReference>
<evidence type="ECO:0000256" key="1">
    <source>
        <dbReference type="SAM" id="Phobius"/>
    </source>
</evidence>
<dbReference type="Proteomes" id="UP000006352">
    <property type="component" value="Unassembled WGS sequence"/>
</dbReference>
<gene>
    <name evidence="3" type="ORF">FIBRA_00371</name>
</gene>
<keyword evidence="1" id="KW-0472">Membrane</keyword>
<dbReference type="Pfam" id="PF20151">
    <property type="entry name" value="DUF6533"/>
    <property type="match status" value="1"/>
</dbReference>
<dbReference type="GeneID" id="24093287"/>
<evidence type="ECO:0000313" key="4">
    <source>
        <dbReference type="Proteomes" id="UP000006352"/>
    </source>
</evidence>
<dbReference type="AlphaFoldDB" id="J4I7W6"/>
<dbReference type="HOGENOM" id="CLU_615437_0_0_1"/>
<organism evidence="3 4">
    <name type="scientific">Fibroporia radiculosa</name>
    <dbReference type="NCBI Taxonomy" id="599839"/>
    <lineage>
        <taxon>Eukaryota</taxon>
        <taxon>Fungi</taxon>
        <taxon>Dikarya</taxon>
        <taxon>Basidiomycota</taxon>
        <taxon>Agaricomycotina</taxon>
        <taxon>Agaricomycetes</taxon>
        <taxon>Polyporales</taxon>
        <taxon>Fibroporiaceae</taxon>
        <taxon>Fibroporia</taxon>
    </lineage>
</organism>
<keyword evidence="1" id="KW-0812">Transmembrane</keyword>
<feature type="transmembrane region" description="Helical" evidence="1">
    <location>
        <begin position="134"/>
        <end position="154"/>
    </location>
</feature>
<dbReference type="InParanoid" id="J4I7W6"/>
<proteinExistence type="predicted"/>
<sequence length="445" mass="50023">MSNTSVAQVLSFLQPLKVEDCCILSITILVFYDHLLTFGQEVRYVWKSKLSSATIIFYLNRYLILAIALVDLIGFYPYNNVVVKVLLPALVPKQMLIYSFTTAARSLNIYIPFLKSFAFSAVRVFAISGRSWPLALLALAPGLVPCGTYIYSAVKTIYKPTHGMFEDSGCMAISTMSDSINDNGDHHSCVPDCVRYHRYILNMVLYMESPSDDNAAAYDQIRRNTPPARRNSILPAVAFHERVANNLLPNTEYIIRITALLVSRYILNLRHVHSRHGGTPSRTASGEGTGYESAIVSMPSSAPGHASILYGRQRSVYSKHHSYRGDTALRDMKWRHMHSTQSRTSGYTYTPGGWNDVPKAPWKYDEIDWELDGDYDEWWSELSGNEAATAVEMDTMRAPYRPAVGLQVAVEIEVQRDVDSIVEERPHGLEEVKLSRTVDVGYGEP</sequence>
<evidence type="ECO:0000259" key="2">
    <source>
        <dbReference type="Pfam" id="PF20151"/>
    </source>
</evidence>
<protein>
    <recommendedName>
        <fullName evidence="2">DUF6533 domain-containing protein</fullName>
    </recommendedName>
</protein>
<feature type="domain" description="DUF6533" evidence="2">
    <location>
        <begin position="21"/>
        <end position="65"/>
    </location>
</feature>
<evidence type="ECO:0000313" key="3">
    <source>
        <dbReference type="EMBL" id="CCL98376.1"/>
    </source>
</evidence>
<name>J4I7W6_9APHY</name>
<accession>J4I7W6</accession>
<keyword evidence="4" id="KW-1185">Reference proteome</keyword>